<dbReference type="Pfam" id="PF13091">
    <property type="entry name" value="PLDc_2"/>
    <property type="match status" value="2"/>
</dbReference>
<evidence type="ECO:0000256" key="4">
    <source>
        <dbReference type="ARBA" id="ARBA00022737"/>
    </source>
</evidence>
<gene>
    <name evidence="9 12" type="primary">clsB</name>
    <name evidence="12" type="ORF">GCM10011613_09320</name>
</gene>
<feature type="active site" evidence="9">
    <location>
        <position position="113"/>
    </location>
</feature>
<dbReference type="PROSITE" id="PS50035">
    <property type="entry name" value="PLD"/>
    <property type="match status" value="2"/>
</dbReference>
<keyword evidence="8 9" id="KW-1208">Phospholipid metabolism</keyword>
<evidence type="ECO:0000256" key="5">
    <source>
        <dbReference type="ARBA" id="ARBA00023098"/>
    </source>
</evidence>
<comment type="catalytic activity">
    <reaction evidence="9">
        <text>2 a 1,2-diacyl-sn-glycero-3-phospho-(1'-sn-glycerol) = a cardiolipin + glycerol</text>
        <dbReference type="Rhea" id="RHEA:31451"/>
        <dbReference type="ChEBI" id="CHEBI:17754"/>
        <dbReference type="ChEBI" id="CHEBI:62237"/>
        <dbReference type="ChEBI" id="CHEBI:64716"/>
    </reaction>
</comment>
<keyword evidence="3 9" id="KW-0808">Transferase</keyword>
<dbReference type="SUPFAM" id="SSF56024">
    <property type="entry name" value="Phospholipase D/nuclease"/>
    <property type="match status" value="2"/>
</dbReference>
<feature type="active site" evidence="9">
    <location>
        <position position="115"/>
    </location>
</feature>
<reference evidence="13" key="1">
    <citation type="journal article" date="2019" name="Int. J. Syst. Evol. Microbiol.">
        <title>The Global Catalogue of Microorganisms (GCM) 10K type strain sequencing project: providing services to taxonomists for standard genome sequencing and annotation.</title>
        <authorList>
            <consortium name="The Broad Institute Genomics Platform"/>
            <consortium name="The Broad Institute Genome Sequencing Center for Infectious Disease"/>
            <person name="Wu L."/>
            <person name="Ma J."/>
        </authorList>
    </citation>
    <scope>NUCLEOTIDE SEQUENCE [LARGE SCALE GENOMIC DNA]</scope>
    <source>
        <strain evidence="13">KCTC 32239</strain>
    </source>
</reference>
<feature type="active site" evidence="9">
    <location>
        <position position="120"/>
    </location>
</feature>
<keyword evidence="7 9" id="KW-0594">Phospholipid biosynthesis</keyword>
<dbReference type="NCBIfam" id="NF008427">
    <property type="entry name" value="PRK11263.1"/>
    <property type="match status" value="1"/>
</dbReference>
<protein>
    <recommendedName>
        <fullName evidence="9">Cardiolipin synthase B</fullName>
        <shortName evidence="9">CL synthase</shortName>
        <ecNumber evidence="9">2.7.8.-</ecNumber>
    </recommendedName>
</protein>
<comment type="subcellular location">
    <subcellularLocation>
        <location evidence="9">Cell membrane</location>
        <topology evidence="9">Peripheral membrane protein</topology>
    </subcellularLocation>
</comment>
<dbReference type="Gene3D" id="3.30.870.10">
    <property type="entry name" value="Endonuclease Chain A"/>
    <property type="match status" value="2"/>
</dbReference>
<proteinExistence type="inferred from homology"/>
<name>A0ABQ3AU74_9GAMM</name>
<evidence type="ECO:0000256" key="7">
    <source>
        <dbReference type="ARBA" id="ARBA00023209"/>
    </source>
</evidence>
<feature type="domain" description="PLD phosphodiesterase" evidence="11">
    <location>
        <begin position="108"/>
        <end position="135"/>
    </location>
</feature>
<organism evidence="12 13">
    <name type="scientific">Cellvibrio zantedeschiae</name>
    <dbReference type="NCBI Taxonomy" id="1237077"/>
    <lineage>
        <taxon>Bacteria</taxon>
        <taxon>Pseudomonadati</taxon>
        <taxon>Pseudomonadota</taxon>
        <taxon>Gammaproteobacteria</taxon>
        <taxon>Cellvibrionales</taxon>
        <taxon>Cellvibrionaceae</taxon>
        <taxon>Cellvibrio</taxon>
    </lineage>
</organism>
<keyword evidence="13" id="KW-1185">Reference proteome</keyword>
<dbReference type="InterPro" id="IPR030872">
    <property type="entry name" value="Cardiolipin_synth_ClsB"/>
</dbReference>
<dbReference type="SMART" id="SM00155">
    <property type="entry name" value="PLDc"/>
    <property type="match status" value="2"/>
</dbReference>
<dbReference type="HAMAP" id="MF_01917">
    <property type="entry name" value="Cardiolipin_synth_ClsB"/>
    <property type="match status" value="1"/>
</dbReference>
<feature type="active site" evidence="9">
    <location>
        <position position="298"/>
    </location>
</feature>
<dbReference type="PANTHER" id="PTHR21248:SF23">
    <property type="entry name" value="CARDIOLIPIN SYNTHASE B"/>
    <property type="match status" value="1"/>
</dbReference>
<evidence type="ECO:0000256" key="3">
    <source>
        <dbReference type="ARBA" id="ARBA00022679"/>
    </source>
</evidence>
<keyword evidence="1 9" id="KW-1003">Cell membrane</keyword>
<sequence>MSDHWREGNSIDLLINGEEFFPRVFECISKAKREVLLETFILNEDKIGKELQQVLISTAKRGVRVEVTVDDYGTADLSTEFINDMLNAGVKLHVFDPTPRLLGVRVNMFRRLHRKIVVVDAEDAFVGGINYSADHLASFGPTAKQDYAVHVRGPIVLDIHEACLKLLRQGSPRKKKHLEDTKLTPAIDLAGNSKMLLAVRDNVWHTRDIERHYLRAIHGARHRLLIANAYFFPGYRLLRALRRAARRGVEVTLILQGRPDMAWVSMCTRLLYSYLLKEGIVIHEYCQRPLHGKVALADDEWATIGSSNLDPLSLALNLEANLVIEDRAFNQRLYKHLQGLAKAHCKPIDVKIAEHGYWWRLPLIFLSFHFLRSFPKIAGWFPTHSPEVQLLSPDSPSTPVKSVKKATPEKKSTADKTAWENSVRDAEKIS</sequence>
<keyword evidence="6 9" id="KW-0472">Membrane</keyword>
<dbReference type="PANTHER" id="PTHR21248">
    <property type="entry name" value="CARDIOLIPIN SYNTHASE"/>
    <property type="match status" value="1"/>
</dbReference>
<dbReference type="Proteomes" id="UP000619761">
    <property type="component" value="Unassembled WGS sequence"/>
</dbReference>
<evidence type="ECO:0000313" key="13">
    <source>
        <dbReference type="Proteomes" id="UP000619761"/>
    </source>
</evidence>
<feature type="region of interest" description="Disordered" evidence="10">
    <location>
        <begin position="391"/>
        <end position="430"/>
    </location>
</feature>
<evidence type="ECO:0000256" key="8">
    <source>
        <dbReference type="ARBA" id="ARBA00023264"/>
    </source>
</evidence>
<feature type="domain" description="PLD phosphodiesterase" evidence="11">
    <location>
        <begin position="286"/>
        <end position="313"/>
    </location>
</feature>
<evidence type="ECO:0000256" key="9">
    <source>
        <dbReference type="HAMAP-Rule" id="MF_01917"/>
    </source>
</evidence>
<evidence type="ECO:0000256" key="10">
    <source>
        <dbReference type="SAM" id="MobiDB-lite"/>
    </source>
</evidence>
<keyword evidence="2 9" id="KW-0444">Lipid biosynthesis</keyword>
<feature type="active site" evidence="9">
    <location>
        <position position="293"/>
    </location>
</feature>
<comment type="similarity">
    <text evidence="9">Belongs to the phospholipase D family. Cardiolipin synthase subfamily. ClsB sub-subfamily.</text>
</comment>
<comment type="caution">
    <text evidence="12">The sequence shown here is derived from an EMBL/GenBank/DDBJ whole genome shotgun (WGS) entry which is preliminary data.</text>
</comment>
<keyword evidence="4" id="KW-0677">Repeat</keyword>
<dbReference type="EMBL" id="BMYZ01000001">
    <property type="protein sequence ID" value="GGY67340.1"/>
    <property type="molecule type" value="Genomic_DNA"/>
</dbReference>
<evidence type="ECO:0000259" key="11">
    <source>
        <dbReference type="PROSITE" id="PS50035"/>
    </source>
</evidence>
<accession>A0ABQ3AU74</accession>
<dbReference type="RefSeq" id="WP_189416379.1">
    <property type="nucleotide sequence ID" value="NZ_BMYZ01000001.1"/>
</dbReference>
<evidence type="ECO:0000313" key="12">
    <source>
        <dbReference type="EMBL" id="GGY67340.1"/>
    </source>
</evidence>
<keyword evidence="5 9" id="KW-0443">Lipid metabolism</keyword>
<comment type="function">
    <text evidence="9">Catalyzes the phosphatidyl group transfer from one phosphatidylglycerol molecule to another to form cardiolipin (CL) (diphosphatidylglycerol) and glycerol.</text>
</comment>
<feature type="active site" evidence="9">
    <location>
        <position position="291"/>
    </location>
</feature>
<evidence type="ECO:0000256" key="1">
    <source>
        <dbReference type="ARBA" id="ARBA00022475"/>
    </source>
</evidence>
<dbReference type="CDD" id="cd09110">
    <property type="entry name" value="PLDc_CLS_1"/>
    <property type="match status" value="1"/>
</dbReference>
<dbReference type="InterPro" id="IPR025202">
    <property type="entry name" value="PLD-like_dom"/>
</dbReference>
<evidence type="ECO:0000256" key="2">
    <source>
        <dbReference type="ARBA" id="ARBA00022516"/>
    </source>
</evidence>
<evidence type="ECO:0000256" key="6">
    <source>
        <dbReference type="ARBA" id="ARBA00023136"/>
    </source>
</evidence>
<feature type="compositionally biased region" description="Basic and acidic residues" evidence="10">
    <location>
        <begin position="406"/>
        <end position="430"/>
    </location>
</feature>
<dbReference type="EC" id="2.7.8.-" evidence="9"/>
<dbReference type="InterPro" id="IPR001736">
    <property type="entry name" value="PLipase_D/transphosphatidylase"/>
</dbReference>